<protein>
    <submittedName>
        <fullName evidence="1">CLUMA_CG021463, isoform A</fullName>
    </submittedName>
</protein>
<dbReference type="EMBL" id="CVRI01000075">
    <property type="protein sequence ID" value="CRL08397.1"/>
    <property type="molecule type" value="Genomic_DNA"/>
</dbReference>
<reference evidence="1 2" key="1">
    <citation type="submission" date="2015-04" db="EMBL/GenBank/DDBJ databases">
        <authorList>
            <person name="Syromyatnikov M.Y."/>
            <person name="Popov V.N."/>
        </authorList>
    </citation>
    <scope>NUCLEOTIDE SEQUENCE [LARGE SCALE GENOMIC DNA]</scope>
</reference>
<dbReference type="Proteomes" id="UP000183832">
    <property type="component" value="Unassembled WGS sequence"/>
</dbReference>
<keyword evidence="2" id="KW-1185">Reference proteome</keyword>
<organism evidence="1 2">
    <name type="scientific">Clunio marinus</name>
    <dbReference type="NCBI Taxonomy" id="568069"/>
    <lineage>
        <taxon>Eukaryota</taxon>
        <taxon>Metazoa</taxon>
        <taxon>Ecdysozoa</taxon>
        <taxon>Arthropoda</taxon>
        <taxon>Hexapoda</taxon>
        <taxon>Insecta</taxon>
        <taxon>Pterygota</taxon>
        <taxon>Neoptera</taxon>
        <taxon>Endopterygota</taxon>
        <taxon>Diptera</taxon>
        <taxon>Nematocera</taxon>
        <taxon>Chironomoidea</taxon>
        <taxon>Chironomidae</taxon>
        <taxon>Clunio</taxon>
    </lineage>
</organism>
<proteinExistence type="predicted"/>
<name>A0A1J1J7J0_9DIPT</name>
<evidence type="ECO:0000313" key="2">
    <source>
        <dbReference type="Proteomes" id="UP000183832"/>
    </source>
</evidence>
<dbReference type="AlphaFoldDB" id="A0A1J1J7J0"/>
<evidence type="ECO:0000313" key="1">
    <source>
        <dbReference type="EMBL" id="CRL08397.1"/>
    </source>
</evidence>
<accession>A0A1J1J7J0</accession>
<gene>
    <name evidence="1" type="ORF">CLUMA_CG021463</name>
</gene>
<sequence length="115" mass="12968">MGILLRMLNFANCKKSNQIKPQNLLQISHQQPAALKRCFYCLGCIANVISCLKYVYNDSLNLIHIIETQPMINQQPVDNSATLLVQLKAAPFQDHYSGEKTNKQTACGMKSEKKI</sequence>